<organism evidence="11 12">
    <name type="scientific">Loa loa</name>
    <name type="common">Eye worm</name>
    <name type="synonym">Filaria loa</name>
    <dbReference type="NCBI Taxonomy" id="7209"/>
    <lineage>
        <taxon>Eukaryota</taxon>
        <taxon>Metazoa</taxon>
        <taxon>Ecdysozoa</taxon>
        <taxon>Nematoda</taxon>
        <taxon>Chromadorea</taxon>
        <taxon>Rhabditida</taxon>
        <taxon>Spirurina</taxon>
        <taxon>Spiruromorpha</taxon>
        <taxon>Filarioidea</taxon>
        <taxon>Onchocercidae</taxon>
        <taxon>Loa</taxon>
    </lineage>
</organism>
<dbReference type="InterPro" id="IPR033771">
    <property type="entry name" value="Rrp44_CSD1"/>
</dbReference>
<keyword evidence="3 8" id="KW-0479">Metal-binding</keyword>
<evidence type="ECO:0000313" key="11">
    <source>
        <dbReference type="Proteomes" id="UP000095285"/>
    </source>
</evidence>
<feature type="region of interest" description="Disordered" evidence="9">
    <location>
        <begin position="71"/>
        <end position="104"/>
    </location>
</feature>
<dbReference type="Gene3D" id="2.40.50.140">
    <property type="entry name" value="Nucleic acid-binding proteins"/>
    <property type="match status" value="1"/>
</dbReference>
<evidence type="ECO:0000256" key="6">
    <source>
        <dbReference type="ARBA" id="ARBA00022842"/>
    </source>
</evidence>
<dbReference type="InterPro" id="IPR041093">
    <property type="entry name" value="Dis3l2-like_C"/>
</dbReference>
<dbReference type="Pfam" id="PF17849">
    <property type="entry name" value="OB_Dis3"/>
    <property type="match status" value="1"/>
</dbReference>
<dbReference type="InterPro" id="IPR012340">
    <property type="entry name" value="NA-bd_OB-fold"/>
</dbReference>
<dbReference type="STRING" id="7209.A0A1I7V9Z3"/>
<name>A0A1I7V9Z3_LOALO</name>
<evidence type="ECO:0000256" key="8">
    <source>
        <dbReference type="HAMAP-Rule" id="MF_03045"/>
    </source>
</evidence>
<dbReference type="InterPro" id="IPR041505">
    <property type="entry name" value="Dis3_CSD2"/>
</dbReference>
<dbReference type="SUPFAM" id="SSF50249">
    <property type="entry name" value="Nucleic acid-binding proteins"/>
    <property type="match status" value="3"/>
</dbReference>
<feature type="binding site" evidence="8">
    <location>
        <position position="707"/>
    </location>
    <ligand>
        <name>Mg(2+)</name>
        <dbReference type="ChEBI" id="CHEBI:18420"/>
    </ligand>
</feature>
<dbReference type="GO" id="GO:0000175">
    <property type="term" value="F:3'-5'-RNA exonuclease activity"/>
    <property type="evidence" value="ECO:0007669"/>
    <property type="project" value="UniProtKB-UniRule"/>
</dbReference>
<keyword evidence="11" id="KW-1185">Reference proteome</keyword>
<dbReference type="InterPro" id="IPR022966">
    <property type="entry name" value="RNase_II/R_CS"/>
</dbReference>
<evidence type="ECO:0000259" key="10">
    <source>
        <dbReference type="SMART" id="SM00955"/>
    </source>
</evidence>
<evidence type="ECO:0000313" key="12">
    <source>
        <dbReference type="WBParaSite" id="EN70_11446"/>
    </source>
</evidence>
<dbReference type="Gene3D" id="2.40.50.690">
    <property type="match status" value="1"/>
</dbReference>
<evidence type="ECO:0000256" key="2">
    <source>
        <dbReference type="ARBA" id="ARBA00022722"/>
    </source>
</evidence>
<dbReference type="GO" id="GO:0010587">
    <property type="term" value="P:miRNA catabolic process"/>
    <property type="evidence" value="ECO:0007669"/>
    <property type="project" value="TreeGrafter"/>
</dbReference>
<dbReference type="Gene3D" id="2.40.50.700">
    <property type="match status" value="1"/>
</dbReference>
<evidence type="ECO:0000256" key="5">
    <source>
        <dbReference type="ARBA" id="ARBA00022839"/>
    </source>
</evidence>
<reference evidence="11" key="1">
    <citation type="submission" date="2012-04" db="EMBL/GenBank/DDBJ databases">
        <title>The Genome Sequence of Loa loa.</title>
        <authorList>
            <consortium name="The Broad Institute Genome Sequencing Platform"/>
            <consortium name="Broad Institute Genome Sequencing Center for Infectious Disease"/>
            <person name="Nutman T.B."/>
            <person name="Fink D.L."/>
            <person name="Russ C."/>
            <person name="Young S."/>
            <person name="Zeng Q."/>
            <person name="Gargeya S."/>
            <person name="Alvarado L."/>
            <person name="Berlin A."/>
            <person name="Chapman S.B."/>
            <person name="Chen Z."/>
            <person name="Freedman E."/>
            <person name="Gellesch M."/>
            <person name="Goldberg J."/>
            <person name="Griggs A."/>
            <person name="Gujja S."/>
            <person name="Heilman E.R."/>
            <person name="Heiman D."/>
            <person name="Howarth C."/>
            <person name="Mehta T."/>
            <person name="Neiman D."/>
            <person name="Pearson M."/>
            <person name="Roberts A."/>
            <person name="Saif S."/>
            <person name="Shea T."/>
            <person name="Shenoy N."/>
            <person name="Sisk P."/>
            <person name="Stolte C."/>
            <person name="Sykes S."/>
            <person name="White J."/>
            <person name="Yandava C."/>
            <person name="Haas B."/>
            <person name="Henn M.R."/>
            <person name="Nusbaum C."/>
            <person name="Birren B."/>
        </authorList>
    </citation>
    <scope>NUCLEOTIDE SEQUENCE [LARGE SCALE GENOMIC DNA]</scope>
</reference>
<feature type="binding site" evidence="8">
    <location>
        <position position="698"/>
    </location>
    <ligand>
        <name>Mg(2+)</name>
        <dbReference type="ChEBI" id="CHEBI:18420"/>
    </ligand>
</feature>
<dbReference type="GO" id="GO:0000932">
    <property type="term" value="C:P-body"/>
    <property type="evidence" value="ECO:0007669"/>
    <property type="project" value="UniProtKB-SubCell"/>
</dbReference>
<evidence type="ECO:0000256" key="9">
    <source>
        <dbReference type="SAM" id="MobiDB-lite"/>
    </source>
</evidence>
<sequence length="1199" mass="132898">MSSSKKCIVPIVQDKSPSRTVSFNELAGGKERARMSLSVEELALLDEIQRRGRVSSSTNVRTGKISVSELMGCGDKNADKKKRKKDRSGLTMTAESNHDHHNRAPPILEANHGISIDPATLLDVAGWKIPPLPPGLVSITHEADRRPYPSALPTCIFEKAMKAAAIVHAGSQLSPLSTGHSTAGGGSGVAAYGNTIQLPPLELIRLLPPLSPMYPLISSGMQRPATSAPSEHGFFAHGLGPQKQGNKNGSFGAAGHQQFLSNLHGMQGNAPLLSNGNNQQRNIQQNQKTRKPFFMPYMSLDAVNRGLANGDLIKGVLRVNQRNYEESFVDNPMGDEQQDILILGVHDRNRALHGDVVVVRIKDRNCWVVRDALHEAWRSGNLKARVDDNGKPLTIPPIKRSDYEIELSAAELLDLPTCVDKCISSEKLKEDVPVTKNRRYSREQMLCIAAKLELERRKRVTDDNSGIDPVILSTISKLAIVKRIDSPTSLPHSGASACGTSISSLGVGATTRRNGTSTNGSVQRRSNYRILSDMPDEDWGIPDMCLQKTAEVVFISEQKNCRAAVGMLKMMADGNRNWALFSPGDSRMPRMMIPAEQTPASFFDRPQDFAKFIYVARMVEWQATAQFARGKLYKSLGMAGDIEAETEGLLLANDVDTREFSQAALSSLPITEAVEWKIDEKEFKYRKDFRDETVFTIDPSTARDLDDALHIKPISDCDGVGNPGWEIGVHIADVSHFVQFGTELDHWAFSRGTSVYLVHKVIPMLPQILCEELCSLNPDVDRLTFSVVWKVNDQGEIFDEWFGRTIIRSCCKLSYEYAQDFIANPEKDFIPSELPKIFNGKKSDEVKEAVLRLHKIAFILRKKRFENGSLYLDVPKLSFTLDETSGMPNGLSVGERKEANFLVEEFMLLANIAVARKIESAFPKTALLRRHPPPKIKMLRDILEKCEKVGFAVDGSSSATISSSLQKYEGDNELKRTVVQMLTHLLMKSMQLALYFCVGSLKNRADYAHYALSVPFYTHFTSPIRRYPDIMVHRFLSAALGYSPAPGLTVKEVETIASHCNDRKLTARTVSEASDDMFFGVFIKECGPLTERAVVIQVLDASFDVLVVKYGVVKRVYTSRLRLAREPRFVEGPCPSLLLYWDSTCDGSNAAIEQVISMCTVVEVVLSALPEPTKYQAVLKQPVNGEKLLSLAEVVASLN</sequence>
<comment type="similarity">
    <text evidence="8">Belongs to the RNR ribonuclease family. DIS3L2 subfamily.</text>
</comment>
<dbReference type="InterPro" id="IPR001900">
    <property type="entry name" value="RNase_II/R"/>
</dbReference>
<keyword evidence="1 8" id="KW-0963">Cytoplasm</keyword>
<feature type="compositionally biased region" description="Low complexity" evidence="9">
    <location>
        <begin position="275"/>
        <end position="285"/>
    </location>
</feature>
<dbReference type="FunFam" id="2.40.50.700:FF:000003">
    <property type="entry name" value="DIS3-like exonuclease 2"/>
    <property type="match status" value="1"/>
</dbReference>
<dbReference type="EC" id="3.1.13.-" evidence="8"/>
<comment type="function">
    <text evidence="8">3'-5'-exoribonuclease that specifically recognizes RNAs polyuridylated at their 3' end and mediates their degradation. Component of an exosome-independent RNA degradation pathway that mediates degradation of cytoplasmic mRNAs that have been deadenylated and subsequently uridylated at their 3'.</text>
</comment>
<dbReference type="GO" id="GO:0000956">
    <property type="term" value="P:nuclear-transcribed mRNA catabolic process"/>
    <property type="evidence" value="ECO:0007669"/>
    <property type="project" value="UniProtKB-UniRule"/>
</dbReference>
<dbReference type="PANTHER" id="PTHR23355:SF9">
    <property type="entry name" value="DIS3-LIKE EXONUCLEASE 2"/>
    <property type="match status" value="1"/>
</dbReference>
<dbReference type="Pfam" id="PF17877">
    <property type="entry name" value="Dis3l2_C_term"/>
    <property type="match status" value="1"/>
</dbReference>
<keyword evidence="6 8" id="KW-0460">Magnesium</keyword>
<proteinExistence type="inferred from homology"/>
<dbReference type="HAMAP" id="MF_03045">
    <property type="entry name" value="DIS3L2"/>
    <property type="match status" value="1"/>
</dbReference>
<dbReference type="AlphaFoldDB" id="A0A1I7V9Z3"/>
<dbReference type="WBParaSite" id="EN70_11446">
    <property type="protein sequence ID" value="EN70_11446"/>
    <property type="gene ID" value="EN70_11446"/>
</dbReference>
<dbReference type="PANTHER" id="PTHR23355">
    <property type="entry name" value="RIBONUCLEASE"/>
    <property type="match status" value="1"/>
</dbReference>
<keyword evidence="4 8" id="KW-0378">Hydrolase</keyword>
<accession>A0A1I7V9Z3</accession>
<feature type="domain" description="RNB" evidence="10">
    <location>
        <begin position="686"/>
        <end position="1042"/>
    </location>
</feature>
<comment type="cofactor">
    <cofactor evidence="8">
        <name>Mg(2+)</name>
        <dbReference type="ChEBI" id="CHEBI:18420"/>
    </cofactor>
    <cofactor evidence="8">
        <name>Mn(2+)</name>
        <dbReference type="ChEBI" id="CHEBI:29035"/>
    </cofactor>
</comment>
<feature type="site" description="Important for catalytic activity" evidence="8">
    <location>
        <position position="706"/>
    </location>
</feature>
<keyword evidence="8" id="KW-0464">Manganese</keyword>
<keyword evidence="2 8" id="KW-0540">Nuclease</keyword>
<protein>
    <recommendedName>
        <fullName evidence="8">DIS3-like exonuclease 2</fullName>
        <ecNumber evidence="8">3.1.13.-</ecNumber>
    </recommendedName>
</protein>
<comment type="subcellular location">
    <subcellularLocation>
        <location evidence="8">Cytoplasm</location>
    </subcellularLocation>
    <subcellularLocation>
        <location evidence="8">Cytoplasm</location>
        <location evidence="8">P-body</location>
    </subcellularLocation>
</comment>
<dbReference type="Proteomes" id="UP000095285">
    <property type="component" value="Unassembled WGS sequence"/>
</dbReference>
<dbReference type="GO" id="GO:0046872">
    <property type="term" value="F:metal ion binding"/>
    <property type="evidence" value="ECO:0007669"/>
    <property type="project" value="UniProtKB-KW"/>
</dbReference>
<dbReference type="eggNOG" id="KOG2102">
    <property type="taxonomic scope" value="Eukaryota"/>
</dbReference>
<evidence type="ECO:0000256" key="1">
    <source>
        <dbReference type="ARBA" id="ARBA00022490"/>
    </source>
</evidence>
<dbReference type="InterPro" id="IPR028591">
    <property type="entry name" value="DIS3L2"/>
</dbReference>
<evidence type="ECO:0000256" key="3">
    <source>
        <dbReference type="ARBA" id="ARBA00022723"/>
    </source>
</evidence>
<keyword evidence="5 8" id="KW-0269">Exonuclease</keyword>
<keyword evidence="7 8" id="KW-0694">RNA-binding</keyword>
<dbReference type="GO" id="GO:1990074">
    <property type="term" value="P:polyuridylation-dependent mRNA catabolic process"/>
    <property type="evidence" value="ECO:0007669"/>
    <property type="project" value="UniProtKB-UniRule"/>
</dbReference>
<feature type="region of interest" description="Disordered" evidence="9">
    <location>
        <begin position="265"/>
        <end position="285"/>
    </location>
</feature>
<evidence type="ECO:0000256" key="4">
    <source>
        <dbReference type="ARBA" id="ARBA00022801"/>
    </source>
</evidence>
<evidence type="ECO:0000256" key="7">
    <source>
        <dbReference type="ARBA" id="ARBA00022884"/>
    </source>
</evidence>
<dbReference type="Pfam" id="PF17216">
    <property type="entry name" value="Rrp44_CSD1"/>
    <property type="match status" value="1"/>
</dbReference>
<dbReference type="PROSITE" id="PS01175">
    <property type="entry name" value="RIBONUCLEASE_II"/>
    <property type="match status" value="1"/>
</dbReference>
<dbReference type="SMART" id="SM00955">
    <property type="entry name" value="RNB"/>
    <property type="match status" value="1"/>
</dbReference>
<dbReference type="Pfam" id="PF00773">
    <property type="entry name" value="RNB"/>
    <property type="match status" value="1"/>
</dbReference>
<reference evidence="12" key="2">
    <citation type="submission" date="2016-11" db="UniProtKB">
        <authorList>
            <consortium name="WormBaseParasite"/>
        </authorList>
    </citation>
    <scope>IDENTIFICATION</scope>
</reference>
<dbReference type="GO" id="GO:0008266">
    <property type="term" value="F:poly(U) RNA binding"/>
    <property type="evidence" value="ECO:0007669"/>
    <property type="project" value="UniProtKB-ARBA"/>
</dbReference>
<dbReference type="InterPro" id="IPR050180">
    <property type="entry name" value="RNR_Ribonuclease"/>
</dbReference>